<dbReference type="Proteomes" id="UP001055102">
    <property type="component" value="Unassembled WGS sequence"/>
</dbReference>
<gene>
    <name evidence="2" type="ORF">AOPFMNJM_0156</name>
</gene>
<comment type="caution">
    <text evidence="2">The sequence shown here is derived from an EMBL/GenBank/DDBJ whole genome shotgun (WGS) entry which is preliminary data.</text>
</comment>
<accession>A0ABQ4SQT3</accession>
<reference evidence="2" key="1">
    <citation type="journal article" date="2021" name="Front. Microbiol.">
        <title>Comprehensive Comparative Genomics and Phenotyping of Methylobacterium Species.</title>
        <authorList>
            <person name="Alessa O."/>
            <person name="Ogura Y."/>
            <person name="Fujitani Y."/>
            <person name="Takami H."/>
            <person name="Hayashi T."/>
            <person name="Sahin N."/>
            <person name="Tani A."/>
        </authorList>
    </citation>
    <scope>NUCLEOTIDE SEQUENCE</scope>
    <source>
        <strain evidence="2">LMG 23639</strain>
    </source>
</reference>
<evidence type="ECO:0000259" key="1">
    <source>
        <dbReference type="Pfam" id="PF18588"/>
    </source>
</evidence>
<evidence type="ECO:0000313" key="2">
    <source>
        <dbReference type="EMBL" id="GJE04864.1"/>
    </source>
</evidence>
<feature type="domain" description="Polysaccharide biosynthesis enzyme WcbI" evidence="1">
    <location>
        <begin position="2"/>
        <end position="207"/>
    </location>
</feature>
<dbReference type="InterPro" id="IPR041307">
    <property type="entry name" value="WcbI"/>
</dbReference>
<dbReference type="EMBL" id="BPQR01000002">
    <property type="protein sequence ID" value="GJE04864.1"/>
    <property type="molecule type" value="Genomic_DNA"/>
</dbReference>
<proteinExistence type="predicted"/>
<reference evidence="2" key="2">
    <citation type="submission" date="2021-08" db="EMBL/GenBank/DDBJ databases">
        <authorList>
            <person name="Tani A."/>
            <person name="Ola A."/>
            <person name="Ogura Y."/>
            <person name="Katsura K."/>
            <person name="Hayashi T."/>
        </authorList>
    </citation>
    <scope>NUCLEOTIDE SEQUENCE</scope>
    <source>
        <strain evidence="2">LMG 23639</strain>
    </source>
</reference>
<protein>
    <recommendedName>
        <fullName evidence="1">Polysaccharide biosynthesis enzyme WcbI domain-containing protein</fullName>
    </recommendedName>
</protein>
<organism evidence="2 3">
    <name type="scientific">Methylobacterium jeotgali</name>
    <dbReference type="NCBI Taxonomy" id="381630"/>
    <lineage>
        <taxon>Bacteria</taxon>
        <taxon>Pseudomonadati</taxon>
        <taxon>Pseudomonadota</taxon>
        <taxon>Alphaproteobacteria</taxon>
        <taxon>Hyphomicrobiales</taxon>
        <taxon>Methylobacteriaceae</taxon>
        <taxon>Methylobacterium</taxon>
    </lineage>
</organism>
<keyword evidence="3" id="KW-1185">Reference proteome</keyword>
<dbReference type="Pfam" id="PF18588">
    <property type="entry name" value="WcbI"/>
    <property type="match status" value="1"/>
</dbReference>
<sequence>MIGNCQARGVAQAMRLLVPESPVRFIQMAYLKREHGHLDGLAHTLSGYDHVFSQLFPSGLIPGGDIAALREREPRLKLFPTIVFPAFHPDMVYVGDLADLATQRLVPSPMGQYHSAIALAAFRTGLSVDEAVRLFRSDVYARLGYLDSWDACMRELLAAATAVQFGLEREAVRWARRGNFMHVINHPRAFVIGDIARRLLTESGLSPQHVSVEEYLGDELARDVIWPVYPPVAEIYGLEGSYLFKAKPKSGAFPRLHDLPGFVGESFAIYAARRPEELGCARVEGWLADPEIAGLFSAARQS</sequence>
<evidence type="ECO:0000313" key="3">
    <source>
        <dbReference type="Proteomes" id="UP001055102"/>
    </source>
</evidence>
<name>A0ABQ4SQT3_9HYPH</name>